<comment type="caution">
    <text evidence="8">The sequence shown here is derived from an EMBL/GenBank/DDBJ whole genome shotgun (WGS) entry which is preliminary data.</text>
</comment>
<evidence type="ECO:0000259" key="7">
    <source>
        <dbReference type="PROSITE" id="PS50013"/>
    </source>
</evidence>
<evidence type="ECO:0000256" key="1">
    <source>
        <dbReference type="ARBA" id="ARBA00004123"/>
    </source>
</evidence>
<evidence type="ECO:0000313" key="8">
    <source>
        <dbReference type="EMBL" id="KAG7459551.1"/>
    </source>
</evidence>
<sequence>MNCLLQLLRRAHLAAYCQRTPKLARGSREREKEKERAGTERKREGERGSEREEREGTHFFFQQENNCQSHNASSNSLGPWISSLAPLGRSDLIGARMELPAAGEHVFAVESIEKKRIRKGKIEYLVKWTGWSSKYNTWEPEENILDPRLLVAFQNRERQEQLMGYRKRGPKPKHLFVQLPSFARRSSVLSGFREMSMDEDSRPKLDPILVQRSQTQHYQLNSKRHHQYLPNAPESQMEQQTNGKKKYFYQLNSKKHHHYQPDPKMYDAQYQRAKEVKGQEATNHRQSPPPAPQQKWVPSKDLVCLSKAHSDPSSEPAKPQAPPSGAEPVAAPGAEDAALPSVVSSKMKIIKNKNKNGRIVIVMSKYMENGSQSAKVKKVDTRGLGKPEQGDSREESPFERTKEVEGPQEKDGLTKDTSSGVCSADCGRAGMHPSVELGNSPKEEPSVPEQNKTEEAMSQVELPEDQPLQLTTKPNLTPWPFEMGVLSRLDQRRNQPAPSLLHPRKRPFPPPEEGRGGRKRFAGTRIIVAPGDTLPLPQDKPVDLHLPSDHLSGGQSCDSSPEEPIDLSLVKPRAQATPPTKEVGPEREREESGARSAQDEETRLHFKPFLGNIVITDVTTNCLTVTFKEYVSV</sequence>
<dbReference type="EMBL" id="JAFDVH010000019">
    <property type="protein sequence ID" value="KAG7459551.1"/>
    <property type="molecule type" value="Genomic_DNA"/>
</dbReference>
<dbReference type="AlphaFoldDB" id="A0A9D3PHV8"/>
<dbReference type="InterPro" id="IPR023779">
    <property type="entry name" value="Chromodomain_CS"/>
</dbReference>
<dbReference type="InterPro" id="IPR043531">
    <property type="entry name" value="CBX4"/>
</dbReference>
<reference evidence="8" key="1">
    <citation type="submission" date="2021-01" db="EMBL/GenBank/DDBJ databases">
        <authorList>
            <person name="Zahm M."/>
            <person name="Roques C."/>
            <person name="Cabau C."/>
            <person name="Klopp C."/>
            <person name="Donnadieu C."/>
            <person name="Jouanno E."/>
            <person name="Lampietro C."/>
            <person name="Louis A."/>
            <person name="Herpin A."/>
            <person name="Echchiki A."/>
            <person name="Berthelot C."/>
            <person name="Parey E."/>
            <person name="Roest-Crollius H."/>
            <person name="Braasch I."/>
            <person name="Postlethwait J."/>
            <person name="Bobe J."/>
            <person name="Montfort J."/>
            <person name="Bouchez O."/>
            <person name="Begum T."/>
            <person name="Mejri S."/>
            <person name="Adams A."/>
            <person name="Chen W.-J."/>
            <person name="Guiguen Y."/>
        </authorList>
    </citation>
    <scope>NUCLEOTIDE SEQUENCE</scope>
    <source>
        <strain evidence="8">YG-15Mar2019-1</strain>
        <tissue evidence="8">Brain</tissue>
    </source>
</reference>
<dbReference type="InterPro" id="IPR000953">
    <property type="entry name" value="Chromo/chromo_shadow_dom"/>
</dbReference>
<dbReference type="GO" id="GO:0000122">
    <property type="term" value="P:negative regulation of transcription by RNA polymerase II"/>
    <property type="evidence" value="ECO:0007669"/>
    <property type="project" value="TreeGrafter"/>
</dbReference>
<dbReference type="SMART" id="SM00298">
    <property type="entry name" value="CHROMO"/>
    <property type="match status" value="1"/>
</dbReference>
<keyword evidence="2" id="KW-0678">Repressor</keyword>
<feature type="region of interest" description="Disordered" evidence="6">
    <location>
        <begin position="271"/>
        <end position="333"/>
    </location>
</feature>
<name>A0A9D3PHV8_MEGAT</name>
<keyword evidence="3" id="KW-0805">Transcription regulation</keyword>
<evidence type="ECO:0000256" key="5">
    <source>
        <dbReference type="ARBA" id="ARBA00023242"/>
    </source>
</evidence>
<dbReference type="GO" id="GO:0016925">
    <property type="term" value="P:protein sumoylation"/>
    <property type="evidence" value="ECO:0007669"/>
    <property type="project" value="TreeGrafter"/>
</dbReference>
<evidence type="ECO:0000256" key="3">
    <source>
        <dbReference type="ARBA" id="ARBA00023015"/>
    </source>
</evidence>
<feature type="region of interest" description="Disordered" evidence="6">
    <location>
        <begin position="366"/>
        <end position="600"/>
    </location>
</feature>
<dbReference type="Pfam" id="PF17218">
    <property type="entry name" value="CBX7_C"/>
    <property type="match status" value="1"/>
</dbReference>
<dbReference type="InterPro" id="IPR016197">
    <property type="entry name" value="Chromo-like_dom_sf"/>
</dbReference>
<dbReference type="OrthoDB" id="1918685at2759"/>
<feature type="region of interest" description="Disordered" evidence="6">
    <location>
        <begin position="20"/>
        <end position="54"/>
    </location>
</feature>
<dbReference type="Gene3D" id="2.40.50.40">
    <property type="match status" value="1"/>
</dbReference>
<keyword evidence="9" id="KW-1185">Reference proteome</keyword>
<dbReference type="Pfam" id="PF00385">
    <property type="entry name" value="Chromo"/>
    <property type="match status" value="1"/>
</dbReference>
<dbReference type="PROSITE" id="PS00598">
    <property type="entry name" value="CHROMO_1"/>
    <property type="match status" value="1"/>
</dbReference>
<dbReference type="InterPro" id="IPR023780">
    <property type="entry name" value="Chromo_domain"/>
</dbReference>
<gene>
    <name evidence="8" type="ORF">MATL_G00211840</name>
</gene>
<comment type="subcellular location">
    <subcellularLocation>
        <location evidence="1">Nucleus</location>
    </subcellularLocation>
</comment>
<feature type="compositionally biased region" description="Basic and acidic residues" evidence="6">
    <location>
        <begin position="441"/>
        <end position="455"/>
    </location>
</feature>
<evidence type="ECO:0000256" key="2">
    <source>
        <dbReference type="ARBA" id="ARBA00022491"/>
    </source>
</evidence>
<dbReference type="GO" id="GO:0032183">
    <property type="term" value="F:SUMO binding"/>
    <property type="evidence" value="ECO:0007669"/>
    <property type="project" value="TreeGrafter"/>
</dbReference>
<dbReference type="GO" id="GO:0061665">
    <property type="term" value="F:SUMO ligase activity"/>
    <property type="evidence" value="ECO:0007669"/>
    <property type="project" value="TreeGrafter"/>
</dbReference>
<dbReference type="PANTHER" id="PTHR46727:SF4">
    <property type="entry name" value="E3 SUMO-PROTEIN LIGASE CBX4"/>
    <property type="match status" value="1"/>
</dbReference>
<dbReference type="FunFam" id="2.40.50.40:FF:000006">
    <property type="entry name" value="Chromobox protein homolog 7"/>
    <property type="match status" value="1"/>
</dbReference>
<dbReference type="SUPFAM" id="SSF54160">
    <property type="entry name" value="Chromo domain-like"/>
    <property type="match status" value="1"/>
</dbReference>
<dbReference type="CDD" id="cd18645">
    <property type="entry name" value="CD_Cbx4"/>
    <property type="match status" value="1"/>
</dbReference>
<dbReference type="InterPro" id="IPR033773">
    <property type="entry name" value="CBX7_C"/>
</dbReference>
<keyword evidence="4" id="KW-0804">Transcription</keyword>
<keyword evidence="5" id="KW-0539">Nucleus</keyword>
<organism evidence="8 9">
    <name type="scientific">Megalops atlanticus</name>
    <name type="common">Tarpon</name>
    <name type="synonym">Clupea gigantea</name>
    <dbReference type="NCBI Taxonomy" id="7932"/>
    <lineage>
        <taxon>Eukaryota</taxon>
        <taxon>Metazoa</taxon>
        <taxon>Chordata</taxon>
        <taxon>Craniata</taxon>
        <taxon>Vertebrata</taxon>
        <taxon>Euteleostomi</taxon>
        <taxon>Actinopterygii</taxon>
        <taxon>Neopterygii</taxon>
        <taxon>Teleostei</taxon>
        <taxon>Elopiformes</taxon>
        <taxon>Megalopidae</taxon>
        <taxon>Megalops</taxon>
    </lineage>
</organism>
<dbReference type="PRINTS" id="PR00504">
    <property type="entry name" value="CHROMODOMAIN"/>
</dbReference>
<feature type="domain" description="Chromo" evidence="7">
    <location>
        <begin position="107"/>
        <end position="165"/>
    </location>
</feature>
<dbReference type="Proteomes" id="UP001046870">
    <property type="component" value="Chromosome 19"/>
</dbReference>
<feature type="compositionally biased region" description="Basic and acidic residues" evidence="6">
    <location>
        <begin position="26"/>
        <end position="54"/>
    </location>
</feature>
<evidence type="ECO:0000256" key="4">
    <source>
        <dbReference type="ARBA" id="ARBA00023163"/>
    </source>
</evidence>
<dbReference type="PROSITE" id="PS50013">
    <property type="entry name" value="CHROMO_2"/>
    <property type="match status" value="1"/>
</dbReference>
<evidence type="ECO:0000256" key="6">
    <source>
        <dbReference type="SAM" id="MobiDB-lite"/>
    </source>
</evidence>
<feature type="compositionally biased region" description="Basic and acidic residues" evidence="6">
    <location>
        <begin position="377"/>
        <end position="414"/>
    </location>
</feature>
<dbReference type="PANTHER" id="PTHR46727">
    <property type="entry name" value="E3 SUMO-PROTEIN LIGASE CBX4"/>
    <property type="match status" value="1"/>
</dbReference>
<dbReference type="InterPro" id="IPR017984">
    <property type="entry name" value="Chromo_dom_subgr"/>
</dbReference>
<dbReference type="GO" id="GO:0035102">
    <property type="term" value="C:PRC1 complex"/>
    <property type="evidence" value="ECO:0007669"/>
    <property type="project" value="TreeGrafter"/>
</dbReference>
<feature type="compositionally biased region" description="Basic and acidic residues" evidence="6">
    <location>
        <begin position="583"/>
        <end position="600"/>
    </location>
</feature>
<proteinExistence type="predicted"/>
<evidence type="ECO:0000313" key="9">
    <source>
        <dbReference type="Proteomes" id="UP001046870"/>
    </source>
</evidence>
<protein>
    <recommendedName>
        <fullName evidence="7">Chromo domain-containing protein</fullName>
    </recommendedName>
</protein>
<accession>A0A9D3PHV8</accession>